<dbReference type="EMBL" id="JBHSGA010000020">
    <property type="protein sequence ID" value="MFC4528655.1"/>
    <property type="molecule type" value="Genomic_DNA"/>
</dbReference>
<proteinExistence type="predicted"/>
<protein>
    <recommendedName>
        <fullName evidence="4">Fibronectin type III domain-containing protein</fullName>
    </recommendedName>
</protein>
<name>A0ABV9C757_9GAMM</name>
<evidence type="ECO:0000256" key="1">
    <source>
        <dbReference type="SAM" id="MobiDB-lite"/>
    </source>
</evidence>
<feature type="region of interest" description="Disordered" evidence="1">
    <location>
        <begin position="104"/>
        <end position="125"/>
    </location>
</feature>
<dbReference type="Proteomes" id="UP001595961">
    <property type="component" value="Unassembled WGS sequence"/>
</dbReference>
<organism evidence="2 3">
    <name type="scientific">Dyella halodurans</name>
    <dbReference type="NCBI Taxonomy" id="1920171"/>
    <lineage>
        <taxon>Bacteria</taxon>
        <taxon>Pseudomonadati</taxon>
        <taxon>Pseudomonadota</taxon>
        <taxon>Gammaproteobacteria</taxon>
        <taxon>Lysobacterales</taxon>
        <taxon>Rhodanobacteraceae</taxon>
        <taxon>Dyella</taxon>
    </lineage>
</organism>
<accession>A0ABV9C757</accession>
<evidence type="ECO:0000313" key="2">
    <source>
        <dbReference type="EMBL" id="MFC4528655.1"/>
    </source>
</evidence>
<gene>
    <name evidence="2" type="ORF">ACFO5W_18570</name>
</gene>
<keyword evidence="3" id="KW-1185">Reference proteome</keyword>
<feature type="compositionally biased region" description="Low complexity" evidence="1">
    <location>
        <begin position="110"/>
        <end position="125"/>
    </location>
</feature>
<sequence length="125" mass="12998">MANLSVLVSLGPANAPVLTVSPAVLPVSTGNNVITWSVDPASPIQNFVFNALNFGINTPPCFANLRIGNTQITIDDTNTIGANPYEYYVSVLYENRLFATPPVASGGGAADPRAAGRGSPSIHNN</sequence>
<reference evidence="3" key="1">
    <citation type="journal article" date="2019" name="Int. J. Syst. Evol. Microbiol.">
        <title>The Global Catalogue of Microorganisms (GCM) 10K type strain sequencing project: providing services to taxonomists for standard genome sequencing and annotation.</title>
        <authorList>
            <consortium name="The Broad Institute Genomics Platform"/>
            <consortium name="The Broad Institute Genome Sequencing Center for Infectious Disease"/>
            <person name="Wu L."/>
            <person name="Ma J."/>
        </authorList>
    </citation>
    <scope>NUCLEOTIDE SEQUENCE [LARGE SCALE GENOMIC DNA]</scope>
    <source>
        <strain evidence="3">CCM 4481</strain>
    </source>
</reference>
<dbReference type="RefSeq" id="WP_266147997.1">
    <property type="nucleotide sequence ID" value="NZ_CP064028.1"/>
</dbReference>
<comment type="caution">
    <text evidence="2">The sequence shown here is derived from an EMBL/GenBank/DDBJ whole genome shotgun (WGS) entry which is preliminary data.</text>
</comment>
<evidence type="ECO:0008006" key="4">
    <source>
        <dbReference type="Google" id="ProtNLM"/>
    </source>
</evidence>
<evidence type="ECO:0000313" key="3">
    <source>
        <dbReference type="Proteomes" id="UP001595961"/>
    </source>
</evidence>